<accession>A0AA36JFY1</accession>
<comment type="caution">
    <text evidence="2">The sequence shown here is derived from an EMBL/GenBank/DDBJ whole genome shotgun (WGS) entry which is preliminary data.</text>
</comment>
<feature type="region of interest" description="Disordered" evidence="1">
    <location>
        <begin position="291"/>
        <end position="341"/>
    </location>
</feature>
<name>A0AA36JFY1_9DINO</name>
<protein>
    <submittedName>
        <fullName evidence="2">Uncharacterized protein</fullName>
    </submittedName>
</protein>
<feature type="compositionally biased region" description="Polar residues" evidence="1">
    <location>
        <begin position="311"/>
        <end position="328"/>
    </location>
</feature>
<proteinExistence type="predicted"/>
<dbReference type="EMBL" id="CAUJNA010003533">
    <property type="protein sequence ID" value="CAJ1404278.1"/>
    <property type="molecule type" value="Genomic_DNA"/>
</dbReference>
<evidence type="ECO:0000313" key="3">
    <source>
        <dbReference type="Proteomes" id="UP001178507"/>
    </source>
</evidence>
<keyword evidence="3" id="KW-1185">Reference proteome</keyword>
<dbReference type="Proteomes" id="UP001178507">
    <property type="component" value="Unassembled WGS sequence"/>
</dbReference>
<gene>
    <name evidence="2" type="ORF">EVOR1521_LOCUS26754</name>
</gene>
<evidence type="ECO:0000313" key="2">
    <source>
        <dbReference type="EMBL" id="CAJ1404278.1"/>
    </source>
</evidence>
<organism evidence="2 3">
    <name type="scientific">Effrenium voratum</name>
    <dbReference type="NCBI Taxonomy" id="2562239"/>
    <lineage>
        <taxon>Eukaryota</taxon>
        <taxon>Sar</taxon>
        <taxon>Alveolata</taxon>
        <taxon>Dinophyceae</taxon>
        <taxon>Suessiales</taxon>
        <taxon>Symbiodiniaceae</taxon>
        <taxon>Effrenium</taxon>
    </lineage>
</organism>
<dbReference type="AlphaFoldDB" id="A0AA36JFY1"/>
<evidence type="ECO:0000256" key="1">
    <source>
        <dbReference type="SAM" id="MobiDB-lite"/>
    </source>
</evidence>
<reference evidence="2" key="1">
    <citation type="submission" date="2023-08" db="EMBL/GenBank/DDBJ databases">
        <authorList>
            <person name="Chen Y."/>
            <person name="Shah S."/>
            <person name="Dougan E. K."/>
            <person name="Thang M."/>
            <person name="Chan C."/>
        </authorList>
    </citation>
    <scope>NUCLEOTIDE SEQUENCE</scope>
</reference>
<sequence length="358" mass="38305">MPTLGDVCGLLRSCRSCGSGGVWMPDVQRLSHFSGSCLAAVAVDYPLKSMASQGLIKSASQISSLALLMNVLVIIPTGLAARITTEGDELGLDGFMVGCRFAVALPMVNTRIMAAPQLLASALAISRRCNPFFVFREICVATSLIALSSFLETCISSQIEAHFESAEAGSMLTAFRRLLRGVCDGEVLLDSQMRIQGEPQCLKHMLMISTALHGKSFENFLGEDEKRNFAQLIASSGDESKEASLPLCVRACLRGANDVKVRVDMFHVQVPQYWGAGDRYHLVALREDSETQVPDAIPTELPDFSRKRGPSSRSHGSNHSQASASSGGLPSGDQLAGLLSEGLGHPAAPALREVPWGL</sequence>